<evidence type="ECO:0000259" key="5">
    <source>
        <dbReference type="PROSITE" id="PS51382"/>
    </source>
</evidence>
<dbReference type="GO" id="GO:0046872">
    <property type="term" value="F:metal ion binding"/>
    <property type="evidence" value="ECO:0007669"/>
    <property type="project" value="UniProtKB-KW"/>
</dbReference>
<keyword evidence="2" id="KW-0479">Metal-binding</keyword>
<evidence type="ECO:0000256" key="3">
    <source>
        <dbReference type="ARBA" id="ARBA00022801"/>
    </source>
</evidence>
<protein>
    <recommendedName>
        <fullName evidence="5">SPX domain-containing protein</fullName>
    </recommendedName>
</protein>
<proteinExistence type="predicted"/>
<keyword evidence="4" id="KW-0862">Zinc</keyword>
<organism evidence="6 7">
    <name type="scientific">Coemansia brasiliensis</name>
    <dbReference type="NCBI Taxonomy" id="2650707"/>
    <lineage>
        <taxon>Eukaryota</taxon>
        <taxon>Fungi</taxon>
        <taxon>Fungi incertae sedis</taxon>
        <taxon>Zoopagomycota</taxon>
        <taxon>Kickxellomycotina</taxon>
        <taxon>Kickxellomycetes</taxon>
        <taxon>Kickxellales</taxon>
        <taxon>Kickxellaceae</taxon>
        <taxon>Coemansia</taxon>
    </lineage>
</organism>
<evidence type="ECO:0000256" key="1">
    <source>
        <dbReference type="ARBA" id="ARBA00001947"/>
    </source>
</evidence>
<dbReference type="GO" id="GO:0016788">
    <property type="term" value="F:hydrolase activity, acting on ester bonds"/>
    <property type="evidence" value="ECO:0007669"/>
    <property type="project" value="InterPro"/>
</dbReference>
<name>A0A9W8M026_9FUNG</name>
<reference evidence="6" key="1">
    <citation type="submission" date="2022-07" db="EMBL/GenBank/DDBJ databases">
        <title>Phylogenomic reconstructions and comparative analyses of Kickxellomycotina fungi.</title>
        <authorList>
            <person name="Reynolds N.K."/>
            <person name="Stajich J.E."/>
            <person name="Barry K."/>
            <person name="Grigoriev I.V."/>
            <person name="Crous P."/>
            <person name="Smith M.E."/>
        </authorList>
    </citation>
    <scope>NUCLEOTIDE SEQUENCE</scope>
    <source>
        <strain evidence="6">NRRL 1566</strain>
    </source>
</reference>
<dbReference type="PROSITE" id="PS51382">
    <property type="entry name" value="SPX"/>
    <property type="match status" value="1"/>
</dbReference>
<keyword evidence="3" id="KW-0378">Hydrolase</keyword>
<evidence type="ECO:0000256" key="4">
    <source>
        <dbReference type="ARBA" id="ARBA00022833"/>
    </source>
</evidence>
<dbReference type="Gene3D" id="3.40.630.10">
    <property type="entry name" value="Zn peptidases"/>
    <property type="match status" value="1"/>
</dbReference>
<dbReference type="Proteomes" id="UP001139887">
    <property type="component" value="Unassembled WGS sequence"/>
</dbReference>
<comment type="caution">
    <text evidence="6">The sequence shown here is derived from an EMBL/GenBank/DDBJ whole genome shotgun (WGS) entry which is preliminary data.</text>
</comment>
<dbReference type="InterPro" id="IPR053138">
    <property type="entry name" value="N-alpha-Ac-DABA_deacetylase"/>
</dbReference>
<feature type="domain" description="SPX" evidence="5">
    <location>
        <begin position="1"/>
        <end position="135"/>
    </location>
</feature>
<comment type="cofactor">
    <cofactor evidence="1">
        <name>Zn(2+)</name>
        <dbReference type="ChEBI" id="CHEBI:29105"/>
    </cofactor>
</comment>
<keyword evidence="7" id="KW-1185">Reference proteome</keyword>
<dbReference type="SUPFAM" id="SSF53187">
    <property type="entry name" value="Zn-dependent exopeptidases"/>
    <property type="match status" value="1"/>
</dbReference>
<sequence length="509" mass="56640">MKFEQQLALITIPSWAKHYLNYRELKEILYSDASKAQEPEKSRFTATFKSEIAKINKWYEEQEASAQTKLAELRGQWRADMDRGSKDIWKAQFTRLLQQLENLADYTQANLTGCRKILKKADKVSGGPMTRMLWPEVTRLRFAKSEADEVLLHEAREVWRKRTAVPIVQAGEILARRIAPVVSTVTELDLQSFPAGKISRVWVALAEDGLGLPIRVPVIVAKGVAEGPVVGITAALHGNELNGIPLIHRLIDELEVETLHGTLVAVPVANTPGFLLSQRGYSDGTDLNRVMPGKVDGSSPQVYAYNLVHRITRHFEYHLDLHTASRGRINSLYVRADLTDPRTARMARLQNPQIIVHNTSPGGSMRGASMQRGIPAITVEVGDPSRFQKRFVKNALIGVTNILSHLRMVPDEESSPEYTPVVCSRSFWIFAKSGGILTVHPEVATWVRAGELIASVHSVFGDLEEEYFAPQDGIIVGKHVDPVCQTGNRILHLGVVEDELPAVVDDGHL</sequence>
<dbReference type="InterPro" id="IPR004331">
    <property type="entry name" value="SPX_dom"/>
</dbReference>
<evidence type="ECO:0000313" key="7">
    <source>
        <dbReference type="Proteomes" id="UP001139887"/>
    </source>
</evidence>
<dbReference type="CDD" id="cd06251">
    <property type="entry name" value="M14_ASTE_ASPA-like"/>
    <property type="match status" value="1"/>
</dbReference>
<dbReference type="InterPro" id="IPR055438">
    <property type="entry name" value="AstE_AspA_cat"/>
</dbReference>
<accession>A0A9W8M026</accession>
<evidence type="ECO:0000313" key="6">
    <source>
        <dbReference type="EMBL" id="KAJ2849977.1"/>
    </source>
</evidence>
<dbReference type="PANTHER" id="PTHR37326">
    <property type="entry name" value="BLL3975 PROTEIN"/>
    <property type="match status" value="1"/>
</dbReference>
<dbReference type="CDD" id="cd14447">
    <property type="entry name" value="SPX"/>
    <property type="match status" value="1"/>
</dbReference>
<dbReference type="AlphaFoldDB" id="A0A9W8M026"/>
<dbReference type="PANTHER" id="PTHR37326:SF1">
    <property type="entry name" value="BLL3975 PROTEIN"/>
    <property type="match status" value="1"/>
</dbReference>
<evidence type="ECO:0000256" key="2">
    <source>
        <dbReference type="ARBA" id="ARBA00022723"/>
    </source>
</evidence>
<dbReference type="OrthoDB" id="5588846at2759"/>
<dbReference type="Pfam" id="PF24827">
    <property type="entry name" value="AstE_AspA_cat"/>
    <property type="match status" value="1"/>
</dbReference>
<dbReference type="Pfam" id="PF03105">
    <property type="entry name" value="SPX"/>
    <property type="match status" value="1"/>
</dbReference>
<gene>
    <name evidence="6" type="ORF">IWW36_002240</name>
</gene>
<dbReference type="EMBL" id="JANBUW010000049">
    <property type="protein sequence ID" value="KAJ2849977.1"/>
    <property type="molecule type" value="Genomic_DNA"/>
</dbReference>